<dbReference type="SUPFAM" id="SSF51735">
    <property type="entry name" value="NAD(P)-binding Rossmann-fold domains"/>
    <property type="match status" value="1"/>
</dbReference>
<organism evidence="6">
    <name type="scientific">marine metagenome</name>
    <dbReference type="NCBI Taxonomy" id="408172"/>
    <lineage>
        <taxon>unclassified sequences</taxon>
        <taxon>metagenomes</taxon>
        <taxon>ecological metagenomes</taxon>
    </lineage>
</organism>
<dbReference type="EC" id="4.2.1.47" evidence="3"/>
<dbReference type="Gene3D" id="3.90.25.10">
    <property type="entry name" value="UDP-galactose 4-epimerase, domain 1"/>
    <property type="match status" value="1"/>
</dbReference>
<dbReference type="InterPro" id="IPR016040">
    <property type="entry name" value="NAD(P)-bd_dom"/>
</dbReference>
<gene>
    <name evidence="6" type="ORF">METZ01_LOCUS258949</name>
</gene>
<feature type="domain" description="NAD(P)-binding" evidence="5">
    <location>
        <begin position="5"/>
        <end position="291"/>
    </location>
</feature>
<dbReference type="GO" id="GO:0042351">
    <property type="term" value="P:'de novo' GDP-L-fucose biosynthetic process"/>
    <property type="evidence" value="ECO:0007669"/>
    <property type="project" value="TreeGrafter"/>
</dbReference>
<accession>A0A382J3G2</accession>
<dbReference type="EMBL" id="UINC01071302">
    <property type="protein sequence ID" value="SVC06095.1"/>
    <property type="molecule type" value="Genomic_DNA"/>
</dbReference>
<dbReference type="InterPro" id="IPR036291">
    <property type="entry name" value="NAD(P)-bd_dom_sf"/>
</dbReference>
<dbReference type="AlphaFoldDB" id="A0A382J3G2"/>
<evidence type="ECO:0000256" key="2">
    <source>
        <dbReference type="ARBA" id="ARBA00009263"/>
    </source>
</evidence>
<dbReference type="PANTHER" id="PTHR43715">
    <property type="entry name" value="GDP-MANNOSE 4,6-DEHYDRATASE"/>
    <property type="match status" value="1"/>
</dbReference>
<evidence type="ECO:0000259" key="5">
    <source>
        <dbReference type="Pfam" id="PF16363"/>
    </source>
</evidence>
<sequence length="291" mass="32406">MVRAFITGITGQDGSYLAEHLLERKYEVHGLIRPDCDVSETHLSEHADEIGFHVGDLTDGAALERAISVVGPDEIYHLGGQTHVGRSFDAVEETLAVNGMATVRLLEIARSVCPKARIFNAASSEVFGRPEQLPQDESTSIAPVNPYGCAKALGLQMARMYRETHGLFLVNGILYNHESPRRPESFVTRKICRAAASIKHGLQKELRLGDLTAERDWSDARDVVRGMWLALQHDRPDDYVLASGETHTVEEVVEVAFETVDIDWKEHVKRDLSLTRPAEPNRLVGNPRHAR</sequence>
<name>A0A382J3G2_9ZZZZ</name>
<dbReference type="PANTHER" id="PTHR43715:SF1">
    <property type="entry name" value="GDP-MANNOSE 4,6 DEHYDRATASE"/>
    <property type="match status" value="1"/>
</dbReference>
<dbReference type="Gene3D" id="3.40.50.720">
    <property type="entry name" value="NAD(P)-binding Rossmann-like Domain"/>
    <property type="match status" value="1"/>
</dbReference>
<dbReference type="FunFam" id="3.40.50.720:FF:000924">
    <property type="entry name" value="GDP-mannose 4,6 dehydratase"/>
    <property type="match status" value="1"/>
</dbReference>
<dbReference type="InterPro" id="IPR006368">
    <property type="entry name" value="GDP_Man_deHydtase"/>
</dbReference>
<keyword evidence="4" id="KW-0456">Lyase</keyword>
<dbReference type="CDD" id="cd05260">
    <property type="entry name" value="GDP_MD_SDR_e"/>
    <property type="match status" value="1"/>
</dbReference>
<dbReference type="Pfam" id="PF16363">
    <property type="entry name" value="GDP_Man_Dehyd"/>
    <property type="match status" value="1"/>
</dbReference>
<reference evidence="6" key="1">
    <citation type="submission" date="2018-05" db="EMBL/GenBank/DDBJ databases">
        <authorList>
            <person name="Lanie J.A."/>
            <person name="Ng W.-L."/>
            <person name="Kazmierczak K.M."/>
            <person name="Andrzejewski T.M."/>
            <person name="Davidsen T.M."/>
            <person name="Wayne K.J."/>
            <person name="Tettelin H."/>
            <person name="Glass J.I."/>
            <person name="Rusch D."/>
            <person name="Podicherti R."/>
            <person name="Tsui H.-C.T."/>
            <person name="Winkler M.E."/>
        </authorList>
    </citation>
    <scope>NUCLEOTIDE SEQUENCE</scope>
</reference>
<evidence type="ECO:0000256" key="3">
    <source>
        <dbReference type="ARBA" id="ARBA00011989"/>
    </source>
</evidence>
<feature type="non-terminal residue" evidence="6">
    <location>
        <position position="291"/>
    </location>
</feature>
<evidence type="ECO:0000256" key="1">
    <source>
        <dbReference type="ARBA" id="ARBA00001937"/>
    </source>
</evidence>
<comment type="cofactor">
    <cofactor evidence="1">
        <name>NADP(+)</name>
        <dbReference type="ChEBI" id="CHEBI:58349"/>
    </cofactor>
</comment>
<dbReference type="GO" id="GO:0008446">
    <property type="term" value="F:GDP-mannose 4,6-dehydratase activity"/>
    <property type="evidence" value="ECO:0007669"/>
    <property type="project" value="UniProtKB-EC"/>
</dbReference>
<protein>
    <recommendedName>
        <fullName evidence="3">GDP-mannose 4,6-dehydratase</fullName>
        <ecNumber evidence="3">4.2.1.47</ecNumber>
    </recommendedName>
</protein>
<proteinExistence type="inferred from homology"/>
<evidence type="ECO:0000256" key="4">
    <source>
        <dbReference type="ARBA" id="ARBA00023239"/>
    </source>
</evidence>
<evidence type="ECO:0000313" key="6">
    <source>
        <dbReference type="EMBL" id="SVC06095.1"/>
    </source>
</evidence>
<comment type="similarity">
    <text evidence="2">Belongs to the NAD(P)-dependent epimerase/dehydratase family. GDP-mannose 4,6-dehydratase subfamily.</text>
</comment>